<protein>
    <submittedName>
        <fullName evidence="1">Uncharacterized protein</fullName>
    </submittedName>
</protein>
<dbReference type="AlphaFoldDB" id="A0AAN7LVU5"/>
<dbReference type="NCBIfam" id="TIGR01589">
    <property type="entry name" value="A_thal_3526"/>
    <property type="match status" value="1"/>
</dbReference>
<name>A0AAN7LVU5_TRANT</name>
<keyword evidence="2" id="KW-1185">Reference proteome</keyword>
<sequence length="262" mass="28674">MPSGTARRVCPQDIQLVQNLIERCLQLYMNRKEVVDTLLVQAKIEPGFTELVQNSAFYAQELPDPAVNPETFQHPANHGLTNSFTNGRSSLHSTMLSSTDISVHANRIGSPPNMTSSQRSNMVLMQGVNGGLVKIETGYSGASPYMFDAESNVLEARSTIGDASVASFKNAESSSQPLNEPLLDGDTSSFGFLGRIPRNFSLSDLTADFSQSSDILESYYRSPFLATDADHFLNACEGGEQGESRRLDPISERLTYENFGDE</sequence>
<dbReference type="InterPro" id="IPR006476">
    <property type="entry name" value="CHP01589_pln"/>
</dbReference>
<dbReference type="EMBL" id="JAXQNO010000006">
    <property type="protein sequence ID" value="KAK4796708.1"/>
    <property type="molecule type" value="Genomic_DNA"/>
</dbReference>
<evidence type="ECO:0000313" key="2">
    <source>
        <dbReference type="Proteomes" id="UP001346149"/>
    </source>
</evidence>
<comment type="caution">
    <text evidence="1">The sequence shown here is derived from an EMBL/GenBank/DDBJ whole genome shotgun (WGS) entry which is preliminary data.</text>
</comment>
<dbReference type="PANTHER" id="PTHR31871:SF1">
    <property type="entry name" value="HISTIDINE-TRNA LIGASE"/>
    <property type="match status" value="1"/>
</dbReference>
<reference evidence="1 2" key="1">
    <citation type="journal article" date="2023" name="Hortic Res">
        <title>Pangenome of water caltrop reveals structural variations and asymmetric subgenome divergence after allopolyploidization.</title>
        <authorList>
            <person name="Zhang X."/>
            <person name="Chen Y."/>
            <person name="Wang L."/>
            <person name="Yuan Y."/>
            <person name="Fang M."/>
            <person name="Shi L."/>
            <person name="Lu R."/>
            <person name="Comes H.P."/>
            <person name="Ma Y."/>
            <person name="Chen Y."/>
            <person name="Huang G."/>
            <person name="Zhou Y."/>
            <person name="Zheng Z."/>
            <person name="Qiu Y."/>
        </authorList>
    </citation>
    <scope>NUCLEOTIDE SEQUENCE [LARGE SCALE GENOMIC DNA]</scope>
    <source>
        <strain evidence="1">F231</strain>
    </source>
</reference>
<proteinExistence type="predicted"/>
<dbReference type="PANTHER" id="PTHR31871">
    <property type="entry name" value="OS02G0137100 PROTEIN"/>
    <property type="match status" value="1"/>
</dbReference>
<organism evidence="1 2">
    <name type="scientific">Trapa natans</name>
    <name type="common">Water chestnut</name>
    <dbReference type="NCBI Taxonomy" id="22666"/>
    <lineage>
        <taxon>Eukaryota</taxon>
        <taxon>Viridiplantae</taxon>
        <taxon>Streptophyta</taxon>
        <taxon>Embryophyta</taxon>
        <taxon>Tracheophyta</taxon>
        <taxon>Spermatophyta</taxon>
        <taxon>Magnoliopsida</taxon>
        <taxon>eudicotyledons</taxon>
        <taxon>Gunneridae</taxon>
        <taxon>Pentapetalae</taxon>
        <taxon>rosids</taxon>
        <taxon>malvids</taxon>
        <taxon>Myrtales</taxon>
        <taxon>Lythraceae</taxon>
        <taxon>Trapa</taxon>
    </lineage>
</organism>
<accession>A0AAN7LVU5</accession>
<dbReference type="Pfam" id="PF09713">
    <property type="entry name" value="A_thal_3526"/>
    <property type="match status" value="1"/>
</dbReference>
<evidence type="ECO:0000313" key="1">
    <source>
        <dbReference type="EMBL" id="KAK4796708.1"/>
    </source>
</evidence>
<gene>
    <name evidence="1" type="ORF">SAY86_029034</name>
</gene>
<dbReference type="Proteomes" id="UP001346149">
    <property type="component" value="Unassembled WGS sequence"/>
</dbReference>